<evidence type="ECO:0000313" key="1">
    <source>
        <dbReference type="EMBL" id="JAD26153.1"/>
    </source>
</evidence>
<dbReference type="EMBL" id="GBRH01271742">
    <property type="protein sequence ID" value="JAD26153.1"/>
    <property type="molecule type" value="Transcribed_RNA"/>
</dbReference>
<reference evidence="1" key="1">
    <citation type="submission" date="2014-09" db="EMBL/GenBank/DDBJ databases">
        <authorList>
            <person name="Magalhaes I.L.F."/>
            <person name="Oliveira U."/>
            <person name="Santos F.R."/>
            <person name="Vidigal T.H.D.A."/>
            <person name="Brescovit A.D."/>
            <person name="Santos A.J."/>
        </authorList>
    </citation>
    <scope>NUCLEOTIDE SEQUENCE</scope>
    <source>
        <tissue evidence="1">Shoot tissue taken approximately 20 cm above the soil surface</tissue>
    </source>
</reference>
<name>A0A0A8YL07_ARUDO</name>
<dbReference type="AlphaFoldDB" id="A0A0A8YL07"/>
<reference evidence="1" key="2">
    <citation type="journal article" date="2015" name="Data Brief">
        <title>Shoot transcriptome of the giant reed, Arundo donax.</title>
        <authorList>
            <person name="Barrero R.A."/>
            <person name="Guerrero F.D."/>
            <person name="Moolhuijzen P."/>
            <person name="Goolsby J.A."/>
            <person name="Tidwell J."/>
            <person name="Bellgard S.E."/>
            <person name="Bellgard M.I."/>
        </authorList>
    </citation>
    <scope>NUCLEOTIDE SEQUENCE</scope>
    <source>
        <tissue evidence="1">Shoot tissue taken approximately 20 cm above the soil surface</tissue>
    </source>
</reference>
<protein>
    <submittedName>
        <fullName evidence="1">Uncharacterized protein</fullName>
    </submittedName>
</protein>
<accession>A0A0A8YL07</accession>
<proteinExistence type="predicted"/>
<organism evidence="1">
    <name type="scientific">Arundo donax</name>
    <name type="common">Giant reed</name>
    <name type="synonym">Donax arundinaceus</name>
    <dbReference type="NCBI Taxonomy" id="35708"/>
    <lineage>
        <taxon>Eukaryota</taxon>
        <taxon>Viridiplantae</taxon>
        <taxon>Streptophyta</taxon>
        <taxon>Embryophyta</taxon>
        <taxon>Tracheophyta</taxon>
        <taxon>Spermatophyta</taxon>
        <taxon>Magnoliopsida</taxon>
        <taxon>Liliopsida</taxon>
        <taxon>Poales</taxon>
        <taxon>Poaceae</taxon>
        <taxon>PACMAD clade</taxon>
        <taxon>Arundinoideae</taxon>
        <taxon>Arundineae</taxon>
        <taxon>Arundo</taxon>
    </lineage>
</organism>
<sequence>MFFFVIIPSSESTISASSPFFLEPTSTFRFYPFLESLALRSIFLKPFCFLSLPVSLGERAP</sequence>